<feature type="compositionally biased region" description="Polar residues" evidence="1">
    <location>
        <begin position="129"/>
        <end position="147"/>
    </location>
</feature>
<dbReference type="AlphaFoldDB" id="A0A1G2BUE3"/>
<gene>
    <name evidence="2" type="ORF">A3H70_00925</name>
</gene>
<name>A0A1G2BUE3_9BACT</name>
<dbReference type="Proteomes" id="UP000178109">
    <property type="component" value="Unassembled WGS sequence"/>
</dbReference>
<feature type="region of interest" description="Disordered" evidence="1">
    <location>
        <begin position="87"/>
        <end position="147"/>
    </location>
</feature>
<dbReference type="EMBL" id="MHKO01000026">
    <property type="protein sequence ID" value="OGY92199.1"/>
    <property type="molecule type" value="Genomic_DNA"/>
</dbReference>
<comment type="caution">
    <text evidence="2">The sequence shown here is derived from an EMBL/GenBank/DDBJ whole genome shotgun (WGS) entry which is preliminary data.</text>
</comment>
<evidence type="ECO:0000256" key="1">
    <source>
        <dbReference type="SAM" id="MobiDB-lite"/>
    </source>
</evidence>
<organism evidence="2 3">
    <name type="scientific">Candidatus Komeilibacteria bacterium RIFCSPLOWO2_02_FULL_48_11</name>
    <dbReference type="NCBI Taxonomy" id="1798553"/>
    <lineage>
        <taxon>Bacteria</taxon>
        <taxon>Candidatus Komeiliibacteriota</taxon>
    </lineage>
</organism>
<sequence>MLKNNLPTMATGKDVIKILTQHTGSLTKATNLARQIDPRLTSHSYRAVSSQRMKNIVKKFEPAAAEQGVKLNKGGQDSYGFRQTLAKKLSTPTEPKTSAPKEKKAAQSTYDFLEKIRRPKPIGAPDLSPKNNAVASGSALARQQNKI</sequence>
<dbReference type="STRING" id="1798553.A3H70_00925"/>
<evidence type="ECO:0000313" key="2">
    <source>
        <dbReference type="EMBL" id="OGY92199.1"/>
    </source>
</evidence>
<reference evidence="2 3" key="1">
    <citation type="journal article" date="2016" name="Nat. Commun.">
        <title>Thousands of microbial genomes shed light on interconnected biogeochemical processes in an aquifer system.</title>
        <authorList>
            <person name="Anantharaman K."/>
            <person name="Brown C.T."/>
            <person name="Hug L.A."/>
            <person name="Sharon I."/>
            <person name="Castelle C.J."/>
            <person name="Probst A.J."/>
            <person name="Thomas B.C."/>
            <person name="Singh A."/>
            <person name="Wilkins M.J."/>
            <person name="Karaoz U."/>
            <person name="Brodie E.L."/>
            <person name="Williams K.H."/>
            <person name="Hubbard S.S."/>
            <person name="Banfield J.F."/>
        </authorList>
    </citation>
    <scope>NUCLEOTIDE SEQUENCE [LARGE SCALE GENOMIC DNA]</scope>
</reference>
<evidence type="ECO:0000313" key="3">
    <source>
        <dbReference type="Proteomes" id="UP000178109"/>
    </source>
</evidence>
<proteinExistence type="predicted"/>
<accession>A0A1G2BUE3</accession>
<protein>
    <submittedName>
        <fullName evidence="2">Uncharacterized protein</fullName>
    </submittedName>
</protein>